<feature type="compositionally biased region" description="Polar residues" evidence="1">
    <location>
        <begin position="42"/>
        <end position="67"/>
    </location>
</feature>
<feature type="compositionally biased region" description="Basic and acidic residues" evidence="1">
    <location>
        <begin position="131"/>
        <end position="144"/>
    </location>
</feature>
<evidence type="ECO:0000259" key="2">
    <source>
        <dbReference type="SMART" id="SM00398"/>
    </source>
</evidence>
<sequence>MIPDSAIISVQPRLPSLACVLEKLSQAAEAWSSSPVTIPSLNSSSAQTSLPQPSHDTSNAQSLSRRSAISPLPLRSPNPFILFRTHLIASAKASGVIAQGDVSKMASSLWADMDDLDKQTWKDKAALAKESLASKRAEHPELCTRKRAKRGSSDRHRRRETANASAYTQPPISRRSSSSTTLPSFAYLLACPPFDSSSSSIGLPPPSRLADELS</sequence>
<proteinExistence type="predicted"/>
<feature type="compositionally biased region" description="Basic residues" evidence="1">
    <location>
        <begin position="145"/>
        <end position="159"/>
    </location>
</feature>
<evidence type="ECO:0000313" key="4">
    <source>
        <dbReference type="Proteomes" id="UP000053477"/>
    </source>
</evidence>
<organism evidence="3 4">
    <name type="scientific">Schizopora paradoxa</name>
    <dbReference type="NCBI Taxonomy" id="27342"/>
    <lineage>
        <taxon>Eukaryota</taxon>
        <taxon>Fungi</taxon>
        <taxon>Dikarya</taxon>
        <taxon>Basidiomycota</taxon>
        <taxon>Agaricomycotina</taxon>
        <taxon>Agaricomycetes</taxon>
        <taxon>Hymenochaetales</taxon>
        <taxon>Schizoporaceae</taxon>
        <taxon>Schizopora</taxon>
    </lineage>
</organism>
<evidence type="ECO:0000313" key="3">
    <source>
        <dbReference type="EMBL" id="KLO03926.1"/>
    </source>
</evidence>
<dbReference type="InParanoid" id="A0A0H2RG96"/>
<name>A0A0H2RG96_9AGAM</name>
<dbReference type="SMART" id="SM00398">
    <property type="entry name" value="HMG"/>
    <property type="match status" value="1"/>
</dbReference>
<feature type="compositionally biased region" description="Polar residues" evidence="1">
    <location>
        <begin position="162"/>
        <end position="171"/>
    </location>
</feature>
<dbReference type="SUPFAM" id="SSF47095">
    <property type="entry name" value="HMG-box"/>
    <property type="match status" value="1"/>
</dbReference>
<feature type="region of interest" description="Disordered" evidence="1">
    <location>
        <begin position="42"/>
        <end position="70"/>
    </location>
</feature>
<accession>A0A0H2RG96</accession>
<dbReference type="InterPro" id="IPR036910">
    <property type="entry name" value="HMG_box_dom_sf"/>
</dbReference>
<dbReference type="Pfam" id="PF09011">
    <property type="entry name" value="HMG_box_2"/>
    <property type="match status" value="1"/>
</dbReference>
<protein>
    <recommendedName>
        <fullName evidence="2">HMG box domain-containing protein</fullName>
    </recommendedName>
</protein>
<reference evidence="3 4" key="1">
    <citation type="submission" date="2015-04" db="EMBL/GenBank/DDBJ databases">
        <title>Complete genome sequence of Schizopora paradoxa KUC8140, a cosmopolitan wood degrader in East Asia.</title>
        <authorList>
            <consortium name="DOE Joint Genome Institute"/>
            <person name="Min B."/>
            <person name="Park H."/>
            <person name="Jang Y."/>
            <person name="Kim J.-J."/>
            <person name="Kim K.H."/>
            <person name="Pangilinan J."/>
            <person name="Lipzen A."/>
            <person name="Riley R."/>
            <person name="Grigoriev I.V."/>
            <person name="Spatafora J.W."/>
            <person name="Choi I.-G."/>
        </authorList>
    </citation>
    <scope>NUCLEOTIDE SEQUENCE [LARGE SCALE GENOMIC DNA]</scope>
    <source>
        <strain evidence="3 4">KUC8140</strain>
    </source>
</reference>
<dbReference type="Gene3D" id="1.10.30.10">
    <property type="entry name" value="High mobility group box domain"/>
    <property type="match status" value="1"/>
</dbReference>
<feature type="region of interest" description="Disordered" evidence="1">
    <location>
        <begin position="131"/>
        <end position="179"/>
    </location>
</feature>
<dbReference type="AlphaFoldDB" id="A0A0H2RG96"/>
<dbReference type="OrthoDB" id="6247875at2759"/>
<keyword evidence="4" id="KW-1185">Reference proteome</keyword>
<gene>
    <name evidence="3" type="ORF">SCHPADRAFT_948171</name>
</gene>
<evidence type="ECO:0000256" key="1">
    <source>
        <dbReference type="SAM" id="MobiDB-lite"/>
    </source>
</evidence>
<dbReference type="EMBL" id="KQ086872">
    <property type="protein sequence ID" value="KLO03926.1"/>
    <property type="molecule type" value="Genomic_DNA"/>
</dbReference>
<dbReference type="Proteomes" id="UP000053477">
    <property type="component" value="Unassembled WGS sequence"/>
</dbReference>
<dbReference type="InterPro" id="IPR009071">
    <property type="entry name" value="HMG_box_dom"/>
</dbReference>
<feature type="region of interest" description="Disordered" evidence="1">
    <location>
        <begin position="195"/>
        <end position="214"/>
    </location>
</feature>
<feature type="domain" description="HMG box" evidence="2">
    <location>
        <begin position="72"/>
        <end position="141"/>
    </location>
</feature>